<keyword evidence="1" id="KW-1133">Transmembrane helix</keyword>
<evidence type="ECO:0000256" key="1">
    <source>
        <dbReference type="SAM" id="Phobius"/>
    </source>
</evidence>
<dbReference type="Pfam" id="PF07963">
    <property type="entry name" value="N_methyl"/>
    <property type="match status" value="1"/>
</dbReference>
<dbReference type="EMBL" id="CP036425">
    <property type="protein sequence ID" value="QDU35278.1"/>
    <property type="molecule type" value="Genomic_DNA"/>
</dbReference>
<dbReference type="Proteomes" id="UP000317369">
    <property type="component" value="Chromosome"/>
</dbReference>
<proteinExistence type="predicted"/>
<dbReference type="RefSeq" id="WP_234698822.1">
    <property type="nucleotide sequence ID" value="NZ_CP036425.1"/>
</dbReference>
<gene>
    <name evidence="2" type="ORF">KS4_33590</name>
</gene>
<dbReference type="PANTHER" id="PTHR30093:SF2">
    <property type="entry name" value="TYPE II SECRETION SYSTEM PROTEIN H"/>
    <property type="match status" value="1"/>
</dbReference>
<evidence type="ECO:0000313" key="3">
    <source>
        <dbReference type="Proteomes" id="UP000317369"/>
    </source>
</evidence>
<dbReference type="NCBIfam" id="TIGR02532">
    <property type="entry name" value="IV_pilin_GFxxxE"/>
    <property type="match status" value="1"/>
</dbReference>
<sequence length="202" mass="22785">MKQKYRIGFTLIELLVVISIIGVLIGILMPALAMARGSAVSVKCKSNLRQIGTVMQSYLQDFEGYLPNAKFMPSPVASGDLREGLPSVMKNYLPLDREGKNAVYRCDGDDVLFDACGSSYMYEIMFRGKKVLEVTQAMRYWGEGFNDSDVWLMYDYEPGRVELEDGSKLEVSQFHRDENVVFADGHVEGFSESELEAMENEE</sequence>
<protein>
    <recommendedName>
        <fullName evidence="4">Prepilin-type N-terminal cleavage/methylation domain-containing protein</fullName>
    </recommendedName>
</protein>
<keyword evidence="1" id="KW-0472">Membrane</keyword>
<dbReference type="Gene3D" id="3.30.700.10">
    <property type="entry name" value="Glycoprotein, Type 4 Pilin"/>
    <property type="match status" value="1"/>
</dbReference>
<keyword evidence="1" id="KW-0812">Transmembrane</keyword>
<dbReference type="KEGG" id="pcor:KS4_33590"/>
<dbReference type="SUPFAM" id="SSF54523">
    <property type="entry name" value="Pili subunits"/>
    <property type="match status" value="1"/>
</dbReference>
<feature type="transmembrane region" description="Helical" evidence="1">
    <location>
        <begin position="12"/>
        <end position="35"/>
    </location>
</feature>
<name>A0A517YYI3_9BACT</name>
<dbReference type="InterPro" id="IPR045584">
    <property type="entry name" value="Pilin-like"/>
</dbReference>
<evidence type="ECO:0008006" key="4">
    <source>
        <dbReference type="Google" id="ProtNLM"/>
    </source>
</evidence>
<dbReference type="AlphaFoldDB" id="A0A517YYI3"/>
<dbReference type="PANTHER" id="PTHR30093">
    <property type="entry name" value="GENERAL SECRETION PATHWAY PROTEIN G"/>
    <property type="match status" value="1"/>
</dbReference>
<reference evidence="2 3" key="1">
    <citation type="submission" date="2019-02" db="EMBL/GenBank/DDBJ databases">
        <title>Deep-cultivation of Planctomycetes and their phenomic and genomic characterization uncovers novel biology.</title>
        <authorList>
            <person name="Wiegand S."/>
            <person name="Jogler M."/>
            <person name="Boedeker C."/>
            <person name="Pinto D."/>
            <person name="Vollmers J."/>
            <person name="Rivas-Marin E."/>
            <person name="Kohn T."/>
            <person name="Peeters S.H."/>
            <person name="Heuer A."/>
            <person name="Rast P."/>
            <person name="Oberbeckmann S."/>
            <person name="Bunk B."/>
            <person name="Jeske O."/>
            <person name="Meyerdierks A."/>
            <person name="Storesund J.E."/>
            <person name="Kallscheuer N."/>
            <person name="Luecker S."/>
            <person name="Lage O.M."/>
            <person name="Pohl T."/>
            <person name="Merkel B.J."/>
            <person name="Hornburger P."/>
            <person name="Mueller R.-W."/>
            <person name="Bruemmer F."/>
            <person name="Labrenz M."/>
            <person name="Spormann A.M."/>
            <person name="Op den Camp H."/>
            <person name="Overmann J."/>
            <person name="Amann R."/>
            <person name="Jetten M.S.M."/>
            <person name="Mascher T."/>
            <person name="Medema M.H."/>
            <person name="Devos D.P."/>
            <person name="Kaster A.-K."/>
            <person name="Ovreas L."/>
            <person name="Rohde M."/>
            <person name="Galperin M.Y."/>
            <person name="Jogler C."/>
        </authorList>
    </citation>
    <scope>NUCLEOTIDE SEQUENCE [LARGE SCALE GENOMIC DNA]</scope>
    <source>
        <strain evidence="2 3">KS4</strain>
    </source>
</reference>
<organism evidence="2 3">
    <name type="scientific">Poriferisphaera corsica</name>
    <dbReference type="NCBI Taxonomy" id="2528020"/>
    <lineage>
        <taxon>Bacteria</taxon>
        <taxon>Pseudomonadati</taxon>
        <taxon>Planctomycetota</taxon>
        <taxon>Phycisphaerae</taxon>
        <taxon>Phycisphaerales</taxon>
        <taxon>Phycisphaeraceae</taxon>
        <taxon>Poriferisphaera</taxon>
    </lineage>
</organism>
<keyword evidence="3" id="KW-1185">Reference proteome</keyword>
<dbReference type="InterPro" id="IPR012902">
    <property type="entry name" value="N_methyl_site"/>
</dbReference>
<accession>A0A517YYI3</accession>
<evidence type="ECO:0000313" key="2">
    <source>
        <dbReference type="EMBL" id="QDU35278.1"/>
    </source>
</evidence>